<dbReference type="EMBL" id="MFEK01000013">
    <property type="protein sequence ID" value="OGE78805.1"/>
    <property type="molecule type" value="Genomic_DNA"/>
</dbReference>
<dbReference type="GO" id="GO:0042026">
    <property type="term" value="P:protein refolding"/>
    <property type="evidence" value="ECO:0007669"/>
    <property type="project" value="UniProtKB-UniRule"/>
</dbReference>
<comment type="caution">
    <text evidence="9">The sequence shown here is derived from an EMBL/GenBank/DDBJ whole genome shotgun (WGS) entry which is preliminary data.</text>
</comment>
<proteinExistence type="inferred from homology"/>
<dbReference type="HAMAP" id="MF_00600">
    <property type="entry name" value="CH60"/>
    <property type="match status" value="1"/>
</dbReference>
<keyword evidence="2 6" id="KW-0547">Nucleotide-binding</keyword>
<comment type="similarity">
    <text evidence="1 6 7">Belongs to the chaperonin (HSP60) family.</text>
</comment>
<dbReference type="NCBIfam" id="TIGR02348">
    <property type="entry name" value="GroEL"/>
    <property type="match status" value="1"/>
</dbReference>
<dbReference type="AlphaFoldDB" id="A0A1F5NMC2"/>
<dbReference type="STRING" id="1817824.A2751_01250"/>
<keyword evidence="6" id="KW-0963">Cytoplasm</keyword>
<reference evidence="9 10" key="1">
    <citation type="journal article" date="2016" name="Nat. Commun.">
        <title>Thousands of microbial genomes shed light on interconnected biogeochemical processes in an aquifer system.</title>
        <authorList>
            <person name="Anantharaman K."/>
            <person name="Brown C.T."/>
            <person name="Hug L.A."/>
            <person name="Sharon I."/>
            <person name="Castelle C.J."/>
            <person name="Probst A.J."/>
            <person name="Thomas B.C."/>
            <person name="Singh A."/>
            <person name="Wilkins M.J."/>
            <person name="Karaoz U."/>
            <person name="Brodie E.L."/>
            <person name="Williams K.H."/>
            <person name="Hubbard S.S."/>
            <person name="Banfield J.F."/>
        </authorList>
    </citation>
    <scope>NUCLEOTIDE SEQUENCE [LARGE SCALE GENOMIC DNA]</scope>
</reference>
<feature type="binding site" evidence="6">
    <location>
        <position position="415"/>
    </location>
    <ligand>
        <name>ATP</name>
        <dbReference type="ChEBI" id="CHEBI:30616"/>
    </ligand>
</feature>
<name>A0A1F5NMC2_9BACT</name>
<evidence type="ECO:0000256" key="2">
    <source>
        <dbReference type="ARBA" id="ARBA00022741"/>
    </source>
</evidence>
<dbReference type="GO" id="GO:0140662">
    <property type="term" value="F:ATP-dependent protein folding chaperone"/>
    <property type="evidence" value="ECO:0007669"/>
    <property type="project" value="InterPro"/>
</dbReference>
<dbReference type="GO" id="GO:0051082">
    <property type="term" value="F:unfolded protein binding"/>
    <property type="evidence" value="ECO:0007669"/>
    <property type="project" value="UniProtKB-UniRule"/>
</dbReference>
<dbReference type="PRINTS" id="PR00298">
    <property type="entry name" value="CHAPERONIN60"/>
</dbReference>
<dbReference type="EC" id="5.6.1.7" evidence="6"/>
<dbReference type="Pfam" id="PF00118">
    <property type="entry name" value="Cpn60_TCP1"/>
    <property type="match status" value="1"/>
</dbReference>
<evidence type="ECO:0000313" key="9">
    <source>
        <dbReference type="EMBL" id="OGE78805.1"/>
    </source>
</evidence>
<comment type="caution">
    <text evidence="6">Lacks conserved residue(s) required for the propagation of feature annotation.</text>
</comment>
<dbReference type="NCBIfam" id="NF009489">
    <property type="entry name" value="PRK12851.1"/>
    <property type="match status" value="1"/>
</dbReference>
<dbReference type="NCBIfam" id="NF009487">
    <property type="entry name" value="PRK12849.1"/>
    <property type="match status" value="1"/>
</dbReference>
<keyword evidence="5 6" id="KW-0413">Isomerase</keyword>
<keyword evidence="4 6" id="KW-0143">Chaperone</keyword>
<dbReference type="CDD" id="cd03344">
    <property type="entry name" value="GroEL"/>
    <property type="match status" value="1"/>
</dbReference>
<evidence type="ECO:0000313" key="10">
    <source>
        <dbReference type="Proteomes" id="UP000176864"/>
    </source>
</evidence>
<evidence type="ECO:0000256" key="3">
    <source>
        <dbReference type="ARBA" id="ARBA00022840"/>
    </source>
</evidence>
<dbReference type="SUPFAM" id="SSF54849">
    <property type="entry name" value="GroEL-intermediate domain like"/>
    <property type="match status" value="1"/>
</dbReference>
<dbReference type="Gene3D" id="3.30.260.10">
    <property type="entry name" value="TCP-1-like chaperonin intermediate domain"/>
    <property type="match status" value="1"/>
</dbReference>
<dbReference type="InterPro" id="IPR027410">
    <property type="entry name" value="TCP-1-like_intermed_sf"/>
</dbReference>
<dbReference type="GO" id="GO:0005524">
    <property type="term" value="F:ATP binding"/>
    <property type="evidence" value="ECO:0007669"/>
    <property type="project" value="UniProtKB-UniRule"/>
</dbReference>
<dbReference type="SUPFAM" id="SSF52029">
    <property type="entry name" value="GroEL apical domain-like"/>
    <property type="match status" value="1"/>
</dbReference>
<feature type="binding site" evidence="6">
    <location>
        <begin position="29"/>
        <end position="32"/>
    </location>
    <ligand>
        <name>ATP</name>
        <dbReference type="ChEBI" id="CHEBI:30616"/>
    </ligand>
</feature>
<gene>
    <name evidence="6" type="primary">groEL</name>
    <name evidence="6" type="synonym">groL</name>
    <name evidence="9" type="ORF">A2751_01250</name>
</gene>
<evidence type="ECO:0000256" key="1">
    <source>
        <dbReference type="ARBA" id="ARBA00006607"/>
    </source>
</evidence>
<evidence type="ECO:0000256" key="4">
    <source>
        <dbReference type="ARBA" id="ARBA00023186"/>
    </source>
</evidence>
<evidence type="ECO:0000256" key="7">
    <source>
        <dbReference type="RuleBase" id="RU000418"/>
    </source>
</evidence>
<dbReference type="Proteomes" id="UP000176864">
    <property type="component" value="Unassembled WGS sequence"/>
</dbReference>
<organism evidence="9 10">
    <name type="scientific">Candidatus Doudnabacteria bacterium RIFCSPHIGHO2_01_FULL_46_14</name>
    <dbReference type="NCBI Taxonomy" id="1817824"/>
    <lineage>
        <taxon>Bacteria</taxon>
        <taxon>Candidatus Doudnaibacteriota</taxon>
    </lineage>
</organism>
<accession>A0A1F5NMC2</accession>
<sequence length="555" mass="59205">MPKLIKTDFEAKKAIKAGVDKAANVIKVTLGPTGRTVILDRGFGSPTITDDGVTVAKEIELEDKFENVGASLIQEVANKTNEEAGDGTTTATVLAQKMIEEAFAAATLASSQAHQIKAGMDRAVNFVVAELRKVKKDIKNKEEIEQVATIASLDPEVGKLIAEAMEEVGHDGVITVEEGQTIGLEKEVVKGMRFDKGFVAPYMVTNPERMEAVWEDAAVLVTDQKIAAIQDVLPVLEALAQSGRKNLVIIAEDIEGEALATFIVNKIRGTFNVLAVKAPGFGDRRKEMLADIAVLTGAQVISEDLGIKLANATVEHLGKARKIIATKEHTTIIDGAGDKKKIEERVAQIRNEIANSTSEFDKEKLQERLAKLAGGVGVIKVGAFTETEMKVKKFKIEDALNATKAAVQEGIVAGGGAAFARIAPHLEAHFSKQNLSHAEMAGVKIIRSALEAPLRQIAANAGIEPTAIISEIQSSDAQYCGYNFAKFDSSDWKKGLETDMMKAGIVDPLKVTRLALENAVSIASTLVTSEAIIVDKPEPKAPAGGMPGGMGGMDY</sequence>
<comment type="subcellular location">
    <subcellularLocation>
        <location evidence="6">Cytoplasm</location>
    </subcellularLocation>
</comment>
<dbReference type="PANTHER" id="PTHR45633">
    <property type="entry name" value="60 KDA HEAT SHOCK PROTEIN, MITOCHONDRIAL"/>
    <property type="match status" value="1"/>
</dbReference>
<dbReference type="GO" id="GO:0005737">
    <property type="term" value="C:cytoplasm"/>
    <property type="evidence" value="ECO:0007669"/>
    <property type="project" value="UniProtKB-SubCell"/>
</dbReference>
<comment type="subunit">
    <text evidence="6 8">Forms a cylinder of 14 subunits composed of two heptameric rings stacked back-to-back. Interacts with the co-chaperonin GroES.</text>
</comment>
<dbReference type="PROSITE" id="PS00296">
    <property type="entry name" value="CHAPERONINS_CPN60"/>
    <property type="match status" value="1"/>
</dbReference>
<dbReference type="Gene3D" id="3.50.7.10">
    <property type="entry name" value="GroEL"/>
    <property type="match status" value="1"/>
</dbReference>
<dbReference type="InterPro" id="IPR002423">
    <property type="entry name" value="Cpn60/GroEL/TCP-1"/>
</dbReference>
<dbReference type="NCBIfam" id="NF000592">
    <property type="entry name" value="PRK00013.1"/>
    <property type="match status" value="1"/>
</dbReference>
<dbReference type="InterPro" id="IPR027409">
    <property type="entry name" value="GroEL-like_apical_dom_sf"/>
</dbReference>
<dbReference type="InterPro" id="IPR001844">
    <property type="entry name" value="Cpn60/GroEL"/>
</dbReference>
<evidence type="ECO:0000256" key="6">
    <source>
        <dbReference type="HAMAP-Rule" id="MF_00600"/>
    </source>
</evidence>
<feature type="binding site" evidence="6">
    <location>
        <begin position="86"/>
        <end position="90"/>
    </location>
    <ligand>
        <name>ATP</name>
        <dbReference type="ChEBI" id="CHEBI:30616"/>
    </ligand>
</feature>
<dbReference type="FunFam" id="3.50.7.10:FF:000001">
    <property type="entry name" value="60 kDa chaperonin"/>
    <property type="match status" value="1"/>
</dbReference>
<dbReference type="SUPFAM" id="SSF48592">
    <property type="entry name" value="GroEL equatorial domain-like"/>
    <property type="match status" value="1"/>
</dbReference>
<dbReference type="GO" id="GO:0016853">
    <property type="term" value="F:isomerase activity"/>
    <property type="evidence" value="ECO:0007669"/>
    <property type="project" value="UniProtKB-KW"/>
</dbReference>
<evidence type="ECO:0000256" key="8">
    <source>
        <dbReference type="RuleBase" id="RU000419"/>
    </source>
</evidence>
<feature type="binding site" evidence="6">
    <location>
        <position position="507"/>
    </location>
    <ligand>
        <name>ATP</name>
        <dbReference type="ChEBI" id="CHEBI:30616"/>
    </ligand>
</feature>
<dbReference type="Gene3D" id="1.10.560.10">
    <property type="entry name" value="GroEL-like equatorial domain"/>
    <property type="match status" value="1"/>
</dbReference>
<evidence type="ECO:0000256" key="5">
    <source>
        <dbReference type="ARBA" id="ARBA00023235"/>
    </source>
</evidence>
<dbReference type="InterPro" id="IPR027413">
    <property type="entry name" value="GROEL-like_equatorial_sf"/>
</dbReference>
<keyword evidence="3 6" id="KW-0067">ATP-binding</keyword>
<dbReference type="NCBIfam" id="NF009488">
    <property type="entry name" value="PRK12850.1"/>
    <property type="match status" value="1"/>
</dbReference>
<dbReference type="InterPro" id="IPR018370">
    <property type="entry name" value="Chaperonin_Cpn60_CS"/>
</dbReference>
<protein>
    <recommendedName>
        <fullName evidence="6">Chaperonin GroEL</fullName>
        <ecNumber evidence="6">5.6.1.7</ecNumber>
    </recommendedName>
    <alternativeName>
        <fullName evidence="6">60 kDa chaperonin</fullName>
    </alternativeName>
    <alternativeName>
        <fullName evidence="6">Chaperonin-60</fullName>
        <shortName evidence="6">Cpn60</shortName>
    </alternativeName>
</protein>
<comment type="function">
    <text evidence="6 8">Together with its co-chaperonin GroES, plays an essential role in assisting protein folding. The GroEL-GroES system forms a nano-cage that allows encapsulation of the non-native substrate proteins and provides a physical environment optimized to promote and accelerate protein folding.</text>
</comment>